<accession>A0ABQ9GXJ3</accession>
<keyword evidence="4" id="KW-1185">Reference proteome</keyword>
<dbReference type="InterPro" id="IPR011011">
    <property type="entry name" value="Znf_FYVE_PHD"/>
</dbReference>
<comment type="caution">
    <text evidence="3">The sequence shown here is derived from an EMBL/GenBank/DDBJ whole genome shotgun (WGS) entry which is preliminary data.</text>
</comment>
<evidence type="ECO:0000313" key="4">
    <source>
        <dbReference type="Proteomes" id="UP001159363"/>
    </source>
</evidence>
<organism evidence="3 4">
    <name type="scientific">Dryococelus australis</name>
    <dbReference type="NCBI Taxonomy" id="614101"/>
    <lineage>
        <taxon>Eukaryota</taxon>
        <taxon>Metazoa</taxon>
        <taxon>Ecdysozoa</taxon>
        <taxon>Arthropoda</taxon>
        <taxon>Hexapoda</taxon>
        <taxon>Insecta</taxon>
        <taxon>Pterygota</taxon>
        <taxon>Neoptera</taxon>
        <taxon>Polyneoptera</taxon>
        <taxon>Phasmatodea</taxon>
        <taxon>Verophasmatodea</taxon>
        <taxon>Anareolatae</taxon>
        <taxon>Phasmatidae</taxon>
        <taxon>Eurycanthinae</taxon>
        <taxon>Dryococelus</taxon>
    </lineage>
</organism>
<dbReference type="Pfam" id="PF03184">
    <property type="entry name" value="DDE_1"/>
    <property type="match status" value="1"/>
</dbReference>
<feature type="region of interest" description="Disordered" evidence="1">
    <location>
        <begin position="221"/>
        <end position="276"/>
    </location>
</feature>
<feature type="compositionally biased region" description="Polar residues" evidence="1">
    <location>
        <begin position="881"/>
        <end position="892"/>
    </location>
</feature>
<feature type="domain" description="DDE-1" evidence="2">
    <location>
        <begin position="109"/>
        <end position="180"/>
    </location>
</feature>
<name>A0ABQ9GXJ3_9NEOP</name>
<feature type="compositionally biased region" description="Basic and acidic residues" evidence="1">
    <location>
        <begin position="226"/>
        <end position="241"/>
    </location>
</feature>
<evidence type="ECO:0000256" key="1">
    <source>
        <dbReference type="SAM" id="MobiDB-lite"/>
    </source>
</evidence>
<feature type="region of interest" description="Disordered" evidence="1">
    <location>
        <begin position="344"/>
        <end position="363"/>
    </location>
</feature>
<protein>
    <recommendedName>
        <fullName evidence="2">DDE-1 domain-containing protein</fullName>
    </recommendedName>
</protein>
<dbReference type="EMBL" id="JARBHB010000008">
    <property type="protein sequence ID" value="KAJ8876719.1"/>
    <property type="molecule type" value="Genomic_DNA"/>
</dbReference>
<feature type="compositionally biased region" description="Polar residues" evidence="1">
    <location>
        <begin position="470"/>
        <end position="511"/>
    </location>
</feature>
<reference evidence="3 4" key="1">
    <citation type="submission" date="2023-02" db="EMBL/GenBank/DDBJ databases">
        <title>LHISI_Scaffold_Assembly.</title>
        <authorList>
            <person name="Stuart O.P."/>
            <person name="Cleave R."/>
            <person name="Magrath M.J.L."/>
            <person name="Mikheyev A.S."/>
        </authorList>
    </citation>
    <scope>NUCLEOTIDE SEQUENCE [LARGE SCALE GENOMIC DNA]</scope>
    <source>
        <strain evidence="3">Daus_M_001</strain>
        <tissue evidence="3">Leg muscle</tissue>
    </source>
</reference>
<dbReference type="InterPro" id="IPR013083">
    <property type="entry name" value="Znf_RING/FYVE/PHD"/>
</dbReference>
<evidence type="ECO:0000259" key="2">
    <source>
        <dbReference type="Pfam" id="PF03184"/>
    </source>
</evidence>
<proteinExistence type="predicted"/>
<gene>
    <name evidence="3" type="ORF">PR048_021166</name>
</gene>
<evidence type="ECO:0000313" key="3">
    <source>
        <dbReference type="EMBL" id="KAJ8876719.1"/>
    </source>
</evidence>
<dbReference type="Proteomes" id="UP001159363">
    <property type="component" value="Chromosome 7"/>
</dbReference>
<feature type="region of interest" description="Disordered" evidence="1">
    <location>
        <begin position="466"/>
        <end position="522"/>
    </location>
</feature>
<sequence>MDVFFFFEASSTVVFYEFPKNKRFQFKMYEPEFEKIEGRTQRLYNVDETGVTVVQHRAEKVFFCPSINCVAQEEHENRTRGWCTSCCYLGVPSVRVDPGRFVHQPSLEDPVLLVLDGHYLHTRNVDVIRMARENHVSIICIPPHSSHKMQPLDVGFMKPLKAYYASEIESFLRYNPNRIVTPFLVQHTKQLQQWKLQLIHSAKQDFIQSTDVFREYDFGVDSHQPTSDRDVDTNRSAHDASSDAGPSNAPRTLPVNMPHASGAHPSNDSHIRPVNIALSSNTGPSYAGPILPMDIAHATTSSVGHSNDHPSLLLDKTNNKVGNVASKSSGVRFTVSPKDITPLPSISAAQRSRRVDSSSSDESDDVFNIVSDSYGEKDNDADCLFCGCVFSDDKHGEQWIQCTVCYSWVHEHCSATDVHFVCPQCRKRTILAPILFRGTCVAGRMEANSKVSQSCITEDHSPSLRAGARCSTNQSHQTARLRQTSVPAENKTITQLGQQVLTSSRDTGNSTARRRQADVPAADTAISACHRSNRGDGEKKLQVLTNPIDSRLVGKQSPLSLTRTWHQPMRVKRGMEQRRNARAGEMGDPRENLPTNGHLPARLPHAKIRGDPGFALGGGDGDPWSTYAPLTRISMVTKDYGIHNDAINRDVLAKESITRLPERTHVNAMLYTQLVNSLDHHDVCASSRNKRRLTGCPTCQKTPERILLLFSSEESEGDIPTTNNAVLTMSYANFTRYHPTSGGLRCTRGWRIKFMFGFVDWLYCICDCRLFRCGASGALLYAPGVDFEDAALEQLCQAARKIDVTDIRLKEDLQRKVLRREEINGEILRNYFVDISTLVEVLGITYAEGEFVDMLVDNLLRDDARNCDNLLQQPPGESACKSPSTSQRSGILTSKRRNDIGHCKAGPGIFPHPTSSQGRSQDGCVRPPSTDQPETASDIKNKVM</sequence>
<dbReference type="Gene3D" id="3.30.40.10">
    <property type="entry name" value="Zinc/RING finger domain, C3HC4 (zinc finger)"/>
    <property type="match status" value="1"/>
</dbReference>
<dbReference type="InterPro" id="IPR004875">
    <property type="entry name" value="DDE_SF_endonuclease_dom"/>
</dbReference>
<feature type="region of interest" description="Disordered" evidence="1">
    <location>
        <begin position="872"/>
        <end position="944"/>
    </location>
</feature>
<dbReference type="SUPFAM" id="SSF57903">
    <property type="entry name" value="FYVE/PHD zinc finger"/>
    <property type="match status" value="1"/>
</dbReference>